<comment type="catalytic activity">
    <reaction evidence="8">
        <text>L-tyrosyl-[protein] + ATP = O-(5'-adenylyl)-L-tyrosyl-[protein] + diphosphate</text>
        <dbReference type="Rhea" id="RHEA:54288"/>
        <dbReference type="Rhea" id="RHEA-COMP:10136"/>
        <dbReference type="Rhea" id="RHEA-COMP:13846"/>
        <dbReference type="ChEBI" id="CHEBI:30616"/>
        <dbReference type="ChEBI" id="CHEBI:33019"/>
        <dbReference type="ChEBI" id="CHEBI:46858"/>
        <dbReference type="ChEBI" id="CHEBI:83624"/>
        <dbReference type="EC" id="2.7.7.108"/>
    </reaction>
</comment>
<proteinExistence type="inferred from homology"/>
<dbReference type="Proteomes" id="UP000545286">
    <property type="component" value="Unassembled WGS sequence"/>
</dbReference>
<dbReference type="AlphaFoldDB" id="A0A7W4UPE5"/>
<dbReference type="GO" id="GO:0005524">
    <property type="term" value="F:ATP binding"/>
    <property type="evidence" value="ECO:0007669"/>
    <property type="project" value="UniProtKB-UniRule"/>
</dbReference>
<evidence type="ECO:0000256" key="6">
    <source>
        <dbReference type="ARBA" id="ARBA00022840"/>
    </source>
</evidence>
<dbReference type="EC" id="2.7.7.108" evidence="8"/>
<feature type="binding site" evidence="8">
    <location>
        <position position="127"/>
    </location>
    <ligand>
        <name>ATP</name>
        <dbReference type="ChEBI" id="CHEBI:30616"/>
    </ligand>
</feature>
<evidence type="ECO:0000256" key="7">
    <source>
        <dbReference type="ARBA" id="ARBA00022842"/>
    </source>
</evidence>
<accession>A0A7W4UPE5</accession>
<comment type="catalytic activity">
    <reaction evidence="8">
        <text>L-seryl-[protein] + UTP = O-(5'-uridylyl)-L-seryl-[protein] + diphosphate</text>
        <dbReference type="Rhea" id="RHEA:64604"/>
        <dbReference type="Rhea" id="RHEA-COMP:9863"/>
        <dbReference type="Rhea" id="RHEA-COMP:16635"/>
        <dbReference type="ChEBI" id="CHEBI:29999"/>
        <dbReference type="ChEBI" id="CHEBI:33019"/>
        <dbReference type="ChEBI" id="CHEBI:46398"/>
        <dbReference type="ChEBI" id="CHEBI:156051"/>
    </reaction>
</comment>
<dbReference type="PANTHER" id="PTHR32057:SF14">
    <property type="entry name" value="PROTEIN ADENYLYLTRANSFERASE SELO, MITOCHONDRIAL"/>
    <property type="match status" value="1"/>
</dbReference>
<comment type="caution">
    <text evidence="9">The sequence shown here is derived from an EMBL/GenBank/DDBJ whole genome shotgun (WGS) entry which is preliminary data.</text>
</comment>
<dbReference type="EMBL" id="JACHWJ010000003">
    <property type="protein sequence ID" value="MBB2957898.1"/>
    <property type="molecule type" value="Genomic_DNA"/>
</dbReference>
<evidence type="ECO:0000256" key="2">
    <source>
        <dbReference type="ARBA" id="ARBA00022679"/>
    </source>
</evidence>
<protein>
    <recommendedName>
        <fullName evidence="8">Protein nucleotidyltransferase YdiU</fullName>
        <ecNumber evidence="8">2.7.7.-</ecNumber>
    </recommendedName>
    <alternativeName>
        <fullName evidence="8">Protein adenylyltransferase YdiU</fullName>
        <ecNumber evidence="8">2.7.7.108</ecNumber>
    </alternativeName>
    <alternativeName>
        <fullName evidence="8">Protein uridylyltransferase YdiU</fullName>
        <ecNumber evidence="8">2.7.7.-</ecNumber>
    </alternativeName>
</protein>
<dbReference type="PANTHER" id="PTHR32057">
    <property type="entry name" value="PROTEIN ADENYLYLTRANSFERASE SELO, MITOCHONDRIAL"/>
    <property type="match status" value="1"/>
</dbReference>
<keyword evidence="8" id="KW-0464">Manganese</keyword>
<comment type="catalytic activity">
    <reaction evidence="8">
        <text>L-threonyl-[protein] + ATP = 3-O-(5'-adenylyl)-L-threonyl-[protein] + diphosphate</text>
        <dbReference type="Rhea" id="RHEA:54292"/>
        <dbReference type="Rhea" id="RHEA-COMP:11060"/>
        <dbReference type="Rhea" id="RHEA-COMP:13847"/>
        <dbReference type="ChEBI" id="CHEBI:30013"/>
        <dbReference type="ChEBI" id="CHEBI:30616"/>
        <dbReference type="ChEBI" id="CHEBI:33019"/>
        <dbReference type="ChEBI" id="CHEBI:138113"/>
        <dbReference type="EC" id="2.7.7.108"/>
    </reaction>
</comment>
<dbReference type="NCBIfam" id="NF000658">
    <property type="entry name" value="PRK00029.1"/>
    <property type="match status" value="1"/>
</dbReference>
<evidence type="ECO:0000313" key="10">
    <source>
        <dbReference type="Proteomes" id="UP000545286"/>
    </source>
</evidence>
<feature type="binding site" evidence="8">
    <location>
        <position position="128"/>
    </location>
    <ligand>
        <name>ATP</name>
        <dbReference type="ChEBI" id="CHEBI:30616"/>
    </ligand>
</feature>
<keyword evidence="7 8" id="KW-0460">Magnesium</keyword>
<comment type="similarity">
    <text evidence="1 8">Belongs to the SELO family.</text>
</comment>
<feature type="binding site" evidence="8">
    <location>
        <position position="264"/>
    </location>
    <ligand>
        <name>ATP</name>
        <dbReference type="ChEBI" id="CHEBI:30616"/>
    </ligand>
</feature>
<keyword evidence="4 8" id="KW-0479">Metal-binding</keyword>
<gene>
    <name evidence="8" type="primary">ydiU</name>
    <name evidence="8" type="synonym">selO</name>
    <name evidence="9" type="ORF">FHX72_002043</name>
</gene>
<comment type="catalytic activity">
    <reaction evidence="8">
        <text>L-tyrosyl-[protein] + UTP = O-(5'-uridylyl)-L-tyrosyl-[protein] + diphosphate</text>
        <dbReference type="Rhea" id="RHEA:83887"/>
        <dbReference type="Rhea" id="RHEA-COMP:10136"/>
        <dbReference type="Rhea" id="RHEA-COMP:20238"/>
        <dbReference type="ChEBI" id="CHEBI:33019"/>
        <dbReference type="ChEBI" id="CHEBI:46398"/>
        <dbReference type="ChEBI" id="CHEBI:46858"/>
        <dbReference type="ChEBI" id="CHEBI:90602"/>
    </reaction>
</comment>
<feature type="binding site" evidence="8">
    <location>
        <position position="95"/>
    </location>
    <ligand>
        <name>ATP</name>
        <dbReference type="ChEBI" id="CHEBI:30616"/>
    </ligand>
</feature>
<feature type="binding site" evidence="8">
    <location>
        <position position="92"/>
    </location>
    <ligand>
        <name>ATP</name>
        <dbReference type="ChEBI" id="CHEBI:30616"/>
    </ligand>
</feature>
<dbReference type="HAMAP" id="MF_00692">
    <property type="entry name" value="SelO"/>
    <property type="match status" value="1"/>
</dbReference>
<sequence length="488" mass="52884">MTATTHAGVTFQNRFARDLPELASPWEAETAPAPRLVLLNDALAAELGLDPAFLRSDDGVALLLGTTVPEGATPVAQAYAGHQFGQYSPRLGDGRALLLGEVTDTAGQLRDIHLKGSGRTAFSRGGDGRAVLGPMLREFIVSEAMHALGIPTTRSLAVVATGRMVQRDDVRPGAVLTRVASSHLRVGSFQYARATGDLDLLRRLADHAIARHYPSVAAESNPYLAFFERVVAAQASLVARWMLVGFVHGVMNTDNMTISGETIDYGPCAFLDAFDPDAVFSSIDHQGRYAFRNQPHATGWNLTRFAEALLPLLHEDEDEAVRLVERSLSSFGPAYQDAWGDGMRRKLGLPDDVDPDEAERLLGELLALLQQSRADYTSTFRALGAYARGQRQPALDAFGESAPAFRTWARSWLEHQPDAAAMDAVNPVYIPRNHLVEEALDAAGADDLQPLEDLLGAVTAPYDERADLDRYATGAPPDFGAYRTFCGT</sequence>
<organism evidence="9 10">
    <name type="scientific">Pseudoclavibacter helvolus</name>
    <dbReference type="NCBI Taxonomy" id="255205"/>
    <lineage>
        <taxon>Bacteria</taxon>
        <taxon>Bacillati</taxon>
        <taxon>Actinomycetota</taxon>
        <taxon>Actinomycetes</taxon>
        <taxon>Micrococcales</taxon>
        <taxon>Microbacteriaceae</taxon>
        <taxon>Pseudoclavibacter</taxon>
    </lineage>
</organism>
<feature type="binding site" evidence="8">
    <location>
        <position position="178"/>
    </location>
    <ligand>
        <name>ATP</name>
        <dbReference type="ChEBI" id="CHEBI:30616"/>
    </ligand>
</feature>
<keyword evidence="6 8" id="KW-0067">ATP-binding</keyword>
<feature type="binding site" evidence="8">
    <location>
        <position position="115"/>
    </location>
    <ligand>
        <name>ATP</name>
        <dbReference type="ChEBI" id="CHEBI:30616"/>
    </ligand>
</feature>
<dbReference type="RefSeq" id="WP_183624750.1">
    <property type="nucleotide sequence ID" value="NZ_JACHWJ010000003.1"/>
</dbReference>
<evidence type="ECO:0000256" key="1">
    <source>
        <dbReference type="ARBA" id="ARBA00009747"/>
    </source>
</evidence>
<keyword evidence="3 8" id="KW-0548">Nucleotidyltransferase</keyword>
<evidence type="ECO:0000313" key="9">
    <source>
        <dbReference type="EMBL" id="MBB2957898.1"/>
    </source>
</evidence>
<keyword evidence="5 8" id="KW-0547">Nucleotide-binding</keyword>
<dbReference type="GO" id="GO:0000287">
    <property type="term" value="F:magnesium ion binding"/>
    <property type="evidence" value="ECO:0007669"/>
    <property type="project" value="UniProtKB-UniRule"/>
</dbReference>
<evidence type="ECO:0000256" key="5">
    <source>
        <dbReference type="ARBA" id="ARBA00022741"/>
    </source>
</evidence>
<evidence type="ECO:0000256" key="3">
    <source>
        <dbReference type="ARBA" id="ARBA00022695"/>
    </source>
</evidence>
<evidence type="ECO:0000256" key="4">
    <source>
        <dbReference type="ARBA" id="ARBA00022723"/>
    </source>
</evidence>
<keyword evidence="2 8" id="KW-0808">Transferase</keyword>
<dbReference type="GO" id="GO:0070733">
    <property type="term" value="F:AMPylase activity"/>
    <property type="evidence" value="ECO:0007669"/>
    <property type="project" value="UniProtKB-EC"/>
</dbReference>
<feature type="active site" description="Proton acceptor" evidence="8">
    <location>
        <position position="254"/>
    </location>
</feature>
<comment type="cofactor">
    <cofactor evidence="8">
        <name>Mg(2+)</name>
        <dbReference type="ChEBI" id="CHEBI:18420"/>
    </cofactor>
    <cofactor evidence="8">
        <name>Mn(2+)</name>
        <dbReference type="ChEBI" id="CHEBI:29035"/>
    </cofactor>
</comment>
<keyword evidence="10" id="KW-1185">Reference proteome</keyword>
<reference evidence="9 10" key="1">
    <citation type="submission" date="2020-08" db="EMBL/GenBank/DDBJ databases">
        <title>Sequencing the genomes of 1000 actinobacteria strains.</title>
        <authorList>
            <person name="Klenk H.-P."/>
        </authorList>
    </citation>
    <scope>NUCLEOTIDE SEQUENCE [LARGE SCALE GENOMIC DNA]</scope>
    <source>
        <strain evidence="9 10">DSM 20419</strain>
    </source>
</reference>
<dbReference type="GO" id="GO:0030145">
    <property type="term" value="F:manganese ion binding"/>
    <property type="evidence" value="ECO:0007669"/>
    <property type="project" value="UniProtKB-UniRule"/>
</dbReference>
<comment type="catalytic activity">
    <reaction evidence="8">
        <text>L-seryl-[protein] + ATP = 3-O-(5'-adenylyl)-L-seryl-[protein] + diphosphate</text>
        <dbReference type="Rhea" id="RHEA:58120"/>
        <dbReference type="Rhea" id="RHEA-COMP:9863"/>
        <dbReference type="Rhea" id="RHEA-COMP:15073"/>
        <dbReference type="ChEBI" id="CHEBI:29999"/>
        <dbReference type="ChEBI" id="CHEBI:30616"/>
        <dbReference type="ChEBI" id="CHEBI:33019"/>
        <dbReference type="ChEBI" id="CHEBI:142516"/>
        <dbReference type="EC" id="2.7.7.108"/>
    </reaction>
</comment>
<feature type="binding site" evidence="8">
    <location>
        <position position="255"/>
    </location>
    <ligand>
        <name>Mg(2+)</name>
        <dbReference type="ChEBI" id="CHEBI:18420"/>
    </ligand>
</feature>
<feature type="binding site" evidence="8">
    <location>
        <position position="185"/>
    </location>
    <ligand>
        <name>ATP</name>
        <dbReference type="ChEBI" id="CHEBI:30616"/>
    </ligand>
</feature>
<evidence type="ECO:0000256" key="8">
    <source>
        <dbReference type="HAMAP-Rule" id="MF_00692"/>
    </source>
</evidence>
<comment type="function">
    <text evidence="8">Nucleotidyltransferase involved in the post-translational modification of proteins. It can catalyze the addition of adenosine monophosphate (AMP) or uridine monophosphate (UMP) to a protein, resulting in modifications known as AMPylation and UMPylation.</text>
</comment>
<feature type="binding site" evidence="8">
    <location>
        <position position="94"/>
    </location>
    <ligand>
        <name>ATP</name>
        <dbReference type="ChEBI" id="CHEBI:30616"/>
    </ligand>
</feature>
<comment type="catalytic activity">
    <reaction evidence="8">
        <text>L-histidyl-[protein] + UTP = N(tele)-(5'-uridylyl)-L-histidyl-[protein] + diphosphate</text>
        <dbReference type="Rhea" id="RHEA:83891"/>
        <dbReference type="Rhea" id="RHEA-COMP:9745"/>
        <dbReference type="Rhea" id="RHEA-COMP:20239"/>
        <dbReference type="ChEBI" id="CHEBI:29979"/>
        <dbReference type="ChEBI" id="CHEBI:33019"/>
        <dbReference type="ChEBI" id="CHEBI:46398"/>
        <dbReference type="ChEBI" id="CHEBI:233474"/>
    </reaction>
</comment>
<name>A0A7W4UPE5_9MICO</name>
<feature type="binding site" evidence="8">
    <location>
        <position position="264"/>
    </location>
    <ligand>
        <name>Mg(2+)</name>
        <dbReference type="ChEBI" id="CHEBI:18420"/>
    </ligand>
</feature>
<dbReference type="InterPro" id="IPR003846">
    <property type="entry name" value="SelO"/>
</dbReference>
<dbReference type="Pfam" id="PF02696">
    <property type="entry name" value="SelO"/>
    <property type="match status" value="1"/>
</dbReference>
<dbReference type="EC" id="2.7.7.-" evidence="8"/>